<evidence type="ECO:0000313" key="4">
    <source>
        <dbReference type="Proteomes" id="UP000694865"/>
    </source>
</evidence>
<dbReference type="GeneID" id="100369803"/>
<comment type="similarity">
    <text evidence="3">Belongs to the UreF family.</text>
</comment>
<accession>A0ABM0LZZ2</accession>
<dbReference type="PANTHER" id="PTHR33620">
    <property type="entry name" value="UREASE ACCESSORY PROTEIN F"/>
    <property type="match status" value="1"/>
</dbReference>
<gene>
    <name evidence="5" type="primary">LOC100369803</name>
</gene>
<sequence length="201" mass="22574">MGLEAAFQQGHIKGIKQFENFVVGCLENSGSLMLPFVISGYEHSGDVDEIQQYDSLCQACLNNHVENRASIRQGNALIHTSCQTFVDSRFQRLEKLLEDGKVKGHYSVMYGCTCHYLGLSKSTCVETFLFGVLRTVVNSAVRLTTIGSMQAQNIQFKCLQYIPDIIERNISRTVDDACISNPLIDIIENTHDNLFSRLFHS</sequence>
<reference evidence="5" key="1">
    <citation type="submission" date="2025-08" db="UniProtKB">
        <authorList>
            <consortium name="RefSeq"/>
        </authorList>
    </citation>
    <scope>IDENTIFICATION</scope>
    <source>
        <tissue evidence="5">Testes</tissue>
    </source>
</reference>
<dbReference type="PIRSF" id="PIRSF009467">
    <property type="entry name" value="Ureas_acces_UreF"/>
    <property type="match status" value="1"/>
</dbReference>
<protein>
    <submittedName>
        <fullName evidence="5">Urease accessory protein F-like</fullName>
    </submittedName>
</protein>
<dbReference type="InterPro" id="IPR002639">
    <property type="entry name" value="UreF"/>
</dbReference>
<name>A0ABM0LZZ2_SACKO</name>
<dbReference type="Gene3D" id="1.10.4190.10">
    <property type="entry name" value="Urease accessory protein UreF"/>
    <property type="match status" value="1"/>
</dbReference>
<dbReference type="Pfam" id="PF01730">
    <property type="entry name" value="UreF"/>
    <property type="match status" value="1"/>
</dbReference>
<evidence type="ECO:0000256" key="1">
    <source>
        <dbReference type="ARBA" id="ARBA00022988"/>
    </source>
</evidence>
<evidence type="ECO:0000256" key="3">
    <source>
        <dbReference type="ARBA" id="ARBA00046339"/>
    </source>
</evidence>
<keyword evidence="2" id="KW-0143">Chaperone</keyword>
<organism evidence="4 5">
    <name type="scientific">Saccoglossus kowalevskii</name>
    <name type="common">Acorn worm</name>
    <dbReference type="NCBI Taxonomy" id="10224"/>
    <lineage>
        <taxon>Eukaryota</taxon>
        <taxon>Metazoa</taxon>
        <taxon>Hemichordata</taxon>
        <taxon>Enteropneusta</taxon>
        <taxon>Harrimaniidae</taxon>
        <taxon>Saccoglossus</taxon>
    </lineage>
</organism>
<evidence type="ECO:0000313" key="5">
    <source>
        <dbReference type="RefSeq" id="XP_006813333.1"/>
    </source>
</evidence>
<keyword evidence="4" id="KW-1185">Reference proteome</keyword>
<evidence type="ECO:0000256" key="2">
    <source>
        <dbReference type="ARBA" id="ARBA00023186"/>
    </source>
</evidence>
<dbReference type="RefSeq" id="XP_006813333.1">
    <property type="nucleotide sequence ID" value="XM_006813270.1"/>
</dbReference>
<dbReference type="Proteomes" id="UP000694865">
    <property type="component" value="Unplaced"/>
</dbReference>
<dbReference type="InterPro" id="IPR038277">
    <property type="entry name" value="UreF_sf"/>
</dbReference>
<dbReference type="PANTHER" id="PTHR33620:SF1">
    <property type="entry name" value="UREASE ACCESSORY PROTEIN F"/>
    <property type="match status" value="1"/>
</dbReference>
<proteinExistence type="inferred from homology"/>
<keyword evidence="1" id="KW-0996">Nickel insertion</keyword>